<dbReference type="InterPro" id="IPR000582">
    <property type="entry name" value="Acyl-CoA-binding_protein"/>
</dbReference>
<dbReference type="InterPro" id="IPR014352">
    <property type="entry name" value="FERM/acyl-CoA-bd_prot_sf"/>
</dbReference>
<proteinExistence type="inferred from homology"/>
<dbReference type="EMBL" id="OU892277">
    <property type="protein sequence ID" value="CAG9759503.1"/>
    <property type="molecule type" value="Genomic_DNA"/>
</dbReference>
<dbReference type="OrthoDB" id="346910at2759"/>
<dbReference type="FunFam" id="1.20.80.10:FF:000010">
    <property type="entry name" value="Acyl-CoA-binding domain-containing protein 5"/>
    <property type="match status" value="1"/>
</dbReference>
<feature type="domain" description="ACB" evidence="3">
    <location>
        <begin position="3"/>
        <end position="88"/>
    </location>
</feature>
<dbReference type="SUPFAM" id="SSF47027">
    <property type="entry name" value="Acyl-CoA binding protein"/>
    <property type="match status" value="1"/>
</dbReference>
<protein>
    <recommendedName>
        <fullName evidence="3">ACB domain-containing protein</fullName>
    </recommendedName>
</protein>
<gene>
    <name evidence="4" type="ORF">CEUTPL_LOCUS252</name>
</gene>
<comment type="similarity">
    <text evidence="1">Belongs to the ACBP family.</text>
</comment>
<name>A0A9N9MBB4_9CUCU</name>
<dbReference type="PANTHER" id="PTHR23310">
    <property type="entry name" value="ACYL-COA-BINDING PROTEIN, ACBP"/>
    <property type="match status" value="1"/>
</dbReference>
<dbReference type="InterPro" id="IPR035984">
    <property type="entry name" value="Acyl-CoA-binding_sf"/>
</dbReference>
<reference evidence="4" key="1">
    <citation type="submission" date="2022-01" db="EMBL/GenBank/DDBJ databases">
        <authorList>
            <person name="King R."/>
        </authorList>
    </citation>
    <scope>NUCLEOTIDE SEQUENCE</scope>
</reference>
<dbReference type="GO" id="GO:0006631">
    <property type="term" value="P:fatty acid metabolic process"/>
    <property type="evidence" value="ECO:0007669"/>
    <property type="project" value="TreeGrafter"/>
</dbReference>
<keyword evidence="2" id="KW-0446">Lipid-binding</keyword>
<evidence type="ECO:0000256" key="2">
    <source>
        <dbReference type="ARBA" id="ARBA00023121"/>
    </source>
</evidence>
<evidence type="ECO:0000313" key="4">
    <source>
        <dbReference type="EMBL" id="CAG9759503.1"/>
    </source>
</evidence>
<keyword evidence="5" id="KW-1185">Reference proteome</keyword>
<dbReference type="AlphaFoldDB" id="A0A9N9MBB4"/>
<dbReference type="Gene3D" id="1.20.80.10">
    <property type="match status" value="1"/>
</dbReference>
<dbReference type="Pfam" id="PF00887">
    <property type="entry name" value="ACBP"/>
    <property type="match status" value="1"/>
</dbReference>
<organism evidence="4 5">
    <name type="scientific">Ceutorhynchus assimilis</name>
    <name type="common">cabbage seed weevil</name>
    <dbReference type="NCBI Taxonomy" id="467358"/>
    <lineage>
        <taxon>Eukaryota</taxon>
        <taxon>Metazoa</taxon>
        <taxon>Ecdysozoa</taxon>
        <taxon>Arthropoda</taxon>
        <taxon>Hexapoda</taxon>
        <taxon>Insecta</taxon>
        <taxon>Pterygota</taxon>
        <taxon>Neoptera</taxon>
        <taxon>Endopterygota</taxon>
        <taxon>Coleoptera</taxon>
        <taxon>Polyphaga</taxon>
        <taxon>Cucujiformia</taxon>
        <taxon>Curculionidae</taxon>
        <taxon>Ceutorhynchinae</taxon>
        <taxon>Ceutorhynchus</taxon>
    </lineage>
</organism>
<evidence type="ECO:0000313" key="5">
    <source>
        <dbReference type="Proteomes" id="UP001152799"/>
    </source>
</evidence>
<sequence length="89" mass="9894">MSLDERFNQAAEDVKNLKSKPSDSDLLELYALFKQATVGDVNTSRPGLLDLKGKAKWDAWNERKGLAQDEAKEKYIAKVQSLIAALGKN</sequence>
<dbReference type="PANTHER" id="PTHR23310:SF62">
    <property type="entry name" value="ACYL-COA BINDING PROTEIN 1, ISOFORM A"/>
    <property type="match status" value="1"/>
</dbReference>
<dbReference type="Proteomes" id="UP001152799">
    <property type="component" value="Chromosome 1"/>
</dbReference>
<evidence type="ECO:0000259" key="3">
    <source>
        <dbReference type="PROSITE" id="PS51228"/>
    </source>
</evidence>
<dbReference type="PROSITE" id="PS51228">
    <property type="entry name" value="ACB_2"/>
    <property type="match status" value="1"/>
</dbReference>
<dbReference type="PRINTS" id="PR00689">
    <property type="entry name" value="ACOABINDINGP"/>
</dbReference>
<evidence type="ECO:0000256" key="1">
    <source>
        <dbReference type="ARBA" id="ARBA00005567"/>
    </source>
</evidence>
<dbReference type="CDD" id="cd00435">
    <property type="entry name" value="ACBP"/>
    <property type="match status" value="1"/>
</dbReference>
<accession>A0A9N9MBB4</accession>
<dbReference type="GO" id="GO:0000062">
    <property type="term" value="F:fatty-acyl-CoA binding"/>
    <property type="evidence" value="ECO:0007669"/>
    <property type="project" value="InterPro"/>
</dbReference>
<dbReference type="GO" id="GO:0019915">
    <property type="term" value="P:lipid storage"/>
    <property type="evidence" value="ECO:0007669"/>
    <property type="project" value="UniProtKB-ARBA"/>
</dbReference>